<reference evidence="1" key="2">
    <citation type="journal article" date="2024" name="Plant">
        <title>Genomic evolution and insights into agronomic trait innovations of Sesamum species.</title>
        <authorList>
            <person name="Miao H."/>
            <person name="Wang L."/>
            <person name="Qu L."/>
            <person name="Liu H."/>
            <person name="Sun Y."/>
            <person name="Le M."/>
            <person name="Wang Q."/>
            <person name="Wei S."/>
            <person name="Zheng Y."/>
            <person name="Lin W."/>
            <person name="Duan Y."/>
            <person name="Cao H."/>
            <person name="Xiong S."/>
            <person name="Wang X."/>
            <person name="Wei L."/>
            <person name="Li C."/>
            <person name="Ma Q."/>
            <person name="Ju M."/>
            <person name="Zhao R."/>
            <person name="Li G."/>
            <person name="Mu C."/>
            <person name="Tian Q."/>
            <person name="Mei H."/>
            <person name="Zhang T."/>
            <person name="Gao T."/>
            <person name="Zhang H."/>
        </authorList>
    </citation>
    <scope>NUCLEOTIDE SEQUENCE</scope>
    <source>
        <strain evidence="1">G01</strain>
    </source>
</reference>
<reference evidence="1" key="1">
    <citation type="submission" date="2020-06" db="EMBL/GenBank/DDBJ databases">
        <authorList>
            <person name="Li T."/>
            <person name="Hu X."/>
            <person name="Zhang T."/>
            <person name="Song X."/>
            <person name="Zhang H."/>
            <person name="Dai N."/>
            <person name="Sheng W."/>
            <person name="Hou X."/>
            <person name="Wei L."/>
        </authorList>
    </citation>
    <scope>NUCLEOTIDE SEQUENCE</scope>
    <source>
        <strain evidence="1">G01</strain>
        <tissue evidence="1">Leaf</tissue>
    </source>
</reference>
<gene>
    <name evidence="1" type="ORF">Sangu_1865000</name>
</gene>
<dbReference type="EMBL" id="JACGWK010000012">
    <property type="protein sequence ID" value="KAL0322457.1"/>
    <property type="molecule type" value="Genomic_DNA"/>
</dbReference>
<name>A0AAW2LSY8_9LAMI</name>
<protein>
    <submittedName>
        <fullName evidence="1">Uncharacterized protein</fullName>
    </submittedName>
</protein>
<proteinExistence type="predicted"/>
<organism evidence="1">
    <name type="scientific">Sesamum angustifolium</name>
    <dbReference type="NCBI Taxonomy" id="2727405"/>
    <lineage>
        <taxon>Eukaryota</taxon>
        <taxon>Viridiplantae</taxon>
        <taxon>Streptophyta</taxon>
        <taxon>Embryophyta</taxon>
        <taxon>Tracheophyta</taxon>
        <taxon>Spermatophyta</taxon>
        <taxon>Magnoliopsida</taxon>
        <taxon>eudicotyledons</taxon>
        <taxon>Gunneridae</taxon>
        <taxon>Pentapetalae</taxon>
        <taxon>asterids</taxon>
        <taxon>lamiids</taxon>
        <taxon>Lamiales</taxon>
        <taxon>Pedaliaceae</taxon>
        <taxon>Sesamum</taxon>
    </lineage>
</organism>
<sequence>MVLLYEHSSFSHWRNIHLFLGHSRTLRSSVRGEFYDEVIPASKDMLGDETCKLSVPRSCKYLLLAYHHLPKDSDGVLISAWIGFWFKGSLRYATPPLRSFWKRVHEPKFSRNPSGDIDASNLPPTKTMTSLSLYRRSLLTYETRFIRPHFSHVGYATLSSYIAKLARCVLLLLKLQGSLKKEILTCILKELGRLLQSSTLSSTSYKLLIPDNVSTSPLITKEYAHLWAKRNKTSLEKTTRVVLKLNHLSNLEKGSKDNQVILVIETEVAKSIAATSNRRHNMLVDAPITTLSSENDIISALSISNGQLSNPQSLQKLTGLEERVPVTPKGSIGSVNGISEFDLPKAEAVLNGDLQPASKDDHLSIETPSKCPKIALPAILKKSPLVEDVWEKSKKTLEALFWPSSSAEVIDFYP</sequence>
<evidence type="ECO:0000313" key="1">
    <source>
        <dbReference type="EMBL" id="KAL0322457.1"/>
    </source>
</evidence>
<dbReference type="AlphaFoldDB" id="A0AAW2LSY8"/>
<accession>A0AAW2LSY8</accession>
<comment type="caution">
    <text evidence="1">The sequence shown here is derived from an EMBL/GenBank/DDBJ whole genome shotgun (WGS) entry which is preliminary data.</text>
</comment>